<accession>A0A7I4XYR9</accession>
<keyword evidence="1" id="KW-1015">Disulfide bond</keyword>
<dbReference type="InterPro" id="IPR050373">
    <property type="entry name" value="Fibrinogen_C-term_domain"/>
</dbReference>
<dbReference type="InterPro" id="IPR016186">
    <property type="entry name" value="C-type_lectin-like/link_sf"/>
</dbReference>
<evidence type="ECO:0000259" key="2">
    <source>
        <dbReference type="PROSITE" id="PS50041"/>
    </source>
</evidence>
<name>A0A7I4XYR9_HAECO</name>
<dbReference type="SUPFAM" id="SSF56436">
    <property type="entry name" value="C-type lectin-like"/>
    <property type="match status" value="1"/>
</dbReference>
<dbReference type="SUPFAM" id="SSF56496">
    <property type="entry name" value="Fibrinogen C-terminal domain-like"/>
    <property type="match status" value="1"/>
</dbReference>
<dbReference type="NCBIfam" id="NF040941">
    <property type="entry name" value="GGGWT_bact"/>
    <property type="match status" value="1"/>
</dbReference>
<dbReference type="SMART" id="SM00186">
    <property type="entry name" value="FBG"/>
    <property type="match status" value="1"/>
</dbReference>
<feature type="domain" description="C-type lectin" evidence="2">
    <location>
        <begin position="55"/>
        <end position="166"/>
    </location>
</feature>
<dbReference type="Proteomes" id="UP000025227">
    <property type="component" value="Unplaced"/>
</dbReference>
<dbReference type="InterPro" id="IPR036056">
    <property type="entry name" value="Fibrinogen-like_C"/>
</dbReference>
<dbReference type="PROSITE" id="PS00514">
    <property type="entry name" value="FIBRINOGEN_C_1"/>
    <property type="match status" value="1"/>
</dbReference>
<evidence type="ECO:0000256" key="1">
    <source>
        <dbReference type="ARBA" id="ARBA00023157"/>
    </source>
</evidence>
<dbReference type="WBParaSite" id="HCON_00021940-00001">
    <property type="protein sequence ID" value="HCON_00021940-00001"/>
    <property type="gene ID" value="HCON_00021940"/>
</dbReference>
<dbReference type="GO" id="GO:0005615">
    <property type="term" value="C:extracellular space"/>
    <property type="evidence" value="ECO:0007669"/>
    <property type="project" value="TreeGrafter"/>
</dbReference>
<evidence type="ECO:0000313" key="5">
    <source>
        <dbReference type="WBParaSite" id="HCON_00021940-00001"/>
    </source>
</evidence>
<proteinExistence type="predicted"/>
<sequence>TMLTTFLLLQMGIAKSPHPLNILHPSVAVQLTVQLFFGCMMVVSVYGITCTQSNSRNHCIHVGPNMRTWESAEAFCQSRSGHLTSIHNKKDIAAIKGLGKLEGCKTYWTGGQCRYEKCTWIDHSKFDFRKTGPKYVNSSYHCIYSSFNTGLWDTADCNKKKCFVCETGMTMSDCADWYKAGYRDDGVYSIVINKKSYKVYCDMHTAGGGWTVFQRRVNGSDSFWDHNWTEYKNGFGRIGPNTTFWLGNEALHQLTVKDPDVTLRVEMRGDSAPNTKNPNGYWWNHYFKFQIGPEESDYTLERLFIDKRKIEGNASTGWYDMMHSVGAKFSTVDRINDPRRDCVTELKMGGWWLRNCAMATLNGAYDMASPNPSAKLYGLFWMFNGTINTIRPRRTTMMLRPTRQLNNRTST</sequence>
<dbReference type="PROSITE" id="PS50041">
    <property type="entry name" value="C_TYPE_LECTIN_2"/>
    <property type="match status" value="1"/>
</dbReference>
<dbReference type="InterPro" id="IPR014716">
    <property type="entry name" value="Fibrinogen_a/b/g_C_1"/>
</dbReference>
<dbReference type="PANTHER" id="PTHR19143:SF327">
    <property type="entry name" value="FI21813P1-RELATED"/>
    <property type="match status" value="1"/>
</dbReference>
<dbReference type="CDD" id="cd00037">
    <property type="entry name" value="CLECT"/>
    <property type="match status" value="1"/>
</dbReference>
<dbReference type="Pfam" id="PF00147">
    <property type="entry name" value="Fibrinogen_C"/>
    <property type="match status" value="1"/>
</dbReference>
<dbReference type="Gene3D" id="3.90.215.10">
    <property type="entry name" value="Gamma Fibrinogen, chain A, domain 1"/>
    <property type="match status" value="1"/>
</dbReference>
<protein>
    <submittedName>
        <fullName evidence="5">Fibrinogen C-terminal domain-containing protein</fullName>
    </submittedName>
</protein>
<dbReference type="OrthoDB" id="6514358at2759"/>
<evidence type="ECO:0000313" key="4">
    <source>
        <dbReference type="Proteomes" id="UP000025227"/>
    </source>
</evidence>
<dbReference type="AlphaFoldDB" id="A0A7I4XYR9"/>
<reference evidence="5" key="1">
    <citation type="submission" date="2020-12" db="UniProtKB">
        <authorList>
            <consortium name="WormBaseParasite"/>
        </authorList>
    </citation>
    <scope>IDENTIFICATION</scope>
    <source>
        <strain evidence="5">MHco3</strain>
    </source>
</reference>
<evidence type="ECO:0000259" key="3">
    <source>
        <dbReference type="PROSITE" id="PS51406"/>
    </source>
</evidence>
<dbReference type="InterPro" id="IPR016187">
    <property type="entry name" value="CTDL_fold"/>
</dbReference>
<dbReference type="InterPro" id="IPR001304">
    <property type="entry name" value="C-type_lectin-like"/>
</dbReference>
<dbReference type="PANTHER" id="PTHR19143">
    <property type="entry name" value="FIBRINOGEN/TENASCIN/ANGIOPOEITIN"/>
    <property type="match status" value="1"/>
</dbReference>
<feature type="domain" description="Fibrinogen C-terminal" evidence="3">
    <location>
        <begin position="165"/>
        <end position="403"/>
    </location>
</feature>
<organism evidence="4 5">
    <name type="scientific">Haemonchus contortus</name>
    <name type="common">Barber pole worm</name>
    <dbReference type="NCBI Taxonomy" id="6289"/>
    <lineage>
        <taxon>Eukaryota</taxon>
        <taxon>Metazoa</taxon>
        <taxon>Ecdysozoa</taxon>
        <taxon>Nematoda</taxon>
        <taxon>Chromadorea</taxon>
        <taxon>Rhabditida</taxon>
        <taxon>Rhabditina</taxon>
        <taxon>Rhabditomorpha</taxon>
        <taxon>Strongyloidea</taxon>
        <taxon>Trichostrongylidae</taxon>
        <taxon>Haemonchus</taxon>
    </lineage>
</organism>
<dbReference type="Gene3D" id="3.10.100.10">
    <property type="entry name" value="Mannose-Binding Protein A, subunit A"/>
    <property type="match status" value="1"/>
</dbReference>
<dbReference type="SMART" id="SM00034">
    <property type="entry name" value="CLECT"/>
    <property type="match status" value="1"/>
</dbReference>
<dbReference type="Pfam" id="PF00059">
    <property type="entry name" value="Lectin_C"/>
    <property type="match status" value="1"/>
</dbReference>
<keyword evidence="4" id="KW-1185">Reference proteome</keyword>
<dbReference type="OMA" id="TACAKYS"/>
<dbReference type="InterPro" id="IPR002181">
    <property type="entry name" value="Fibrinogen_a/b/g_C_dom"/>
</dbReference>
<dbReference type="InterPro" id="IPR020837">
    <property type="entry name" value="Fibrinogen_CS"/>
</dbReference>
<dbReference type="PROSITE" id="PS51406">
    <property type="entry name" value="FIBRINOGEN_C_2"/>
    <property type="match status" value="1"/>
</dbReference>